<sequence>MSSDEASSGVTYTSISSDYEEPFDVGARVGTALTGLCVGTKVPEYLALSDEEVPMEDQPYVVVDSPIALSSGYIADSDLEDESEDGPTDYPANGGDDDDDDDDSSGDDVDNEDEEEASKEDEEEEEHLASTDSTVPPFPIVDPVPSAEEIEPFEIDESAATPPPPPASTTTRMSIRDQTPIPFSSEVKVDRLLAIPTPPPSPLTPLSSPLHQIPSSPLRVSSPPLPLPSPLTTSPTDARAPLGYRAARIRLRTASPPPLPLSSPLPLPPPIILPCSKASMVLMRVVTPADVPKAVLPPQKRLCIAPGPRFKVRECSSAAARSTGGFRADYGFVGTLDVEIRRDPDREVGYAITYVWVDLAEAAEEILLTTLAELSQRVTDFFTTVRQDTDEIYNHIVLLQRQRTGDSDRLTQHEHDYFKEFHRTRDVAPEDADSVADALVEHEIQRNNNLNGDGSQGSGSGITRPVHPTHECTYTDFLKCQPMNFKVTEGFVGLTQLFERMETVFNIIGHDVTYSELALLCGRMFPEESDKIEKYVGSLPDMIHRSVMASKPKIMQDAIEFATELVDKKIRTYVERLVRKGSMVDLYQNVPSATTIIMVHVYRSATSTTRLATWPVIAGVLAMLTLGHFKREFPKLKNNNHGNQGGNGNAPAKVSFISTAFSSQIDITPTTLDHYYDVELADGKIIRINTIIRGCTLNLLNHPFNIDLMPVELGSFDVIIGMDWLVKYHVVIVCNEKLVRIPFGNETLIETEDKSEGKRLEDVPIVQDFPKVFPEDLPGLPLTRQVEFHIDLILGIAPVARAPYRLAPSEMKELSDQLQELFNKGFSRPRFSKIAKSMTKLTQKGVKFDWGDKEEAAFQLIKQKLCSAPILALPKGSEDFVVYCDALHKGLDVVLMQREKVIAYASRQLKIHEKNYTTHDLELGSVVFALKI</sequence>
<dbReference type="InterPro" id="IPR043128">
    <property type="entry name" value="Rev_trsase/Diguanyl_cyclase"/>
</dbReference>
<feature type="compositionally biased region" description="Acidic residues" evidence="1">
    <location>
        <begin position="77"/>
        <end position="87"/>
    </location>
</feature>
<feature type="compositionally biased region" description="Polar residues" evidence="1">
    <location>
        <begin position="1"/>
        <end position="17"/>
    </location>
</feature>
<keyword evidence="4" id="KW-1185">Reference proteome</keyword>
<dbReference type="InterPro" id="IPR032567">
    <property type="entry name" value="RTL1-rel"/>
</dbReference>
<protein>
    <submittedName>
        <fullName evidence="3">Reverse transcriptase domain-containing protein</fullName>
    </submittedName>
</protein>
<dbReference type="PANTHER" id="PTHR15503">
    <property type="entry name" value="LDOC1 RELATED"/>
    <property type="match status" value="1"/>
</dbReference>
<feature type="compositionally biased region" description="Acidic residues" evidence="1">
    <location>
        <begin position="95"/>
        <end position="126"/>
    </location>
</feature>
<dbReference type="Pfam" id="PF17919">
    <property type="entry name" value="RT_RNaseH_2"/>
    <property type="match status" value="1"/>
</dbReference>
<keyword evidence="3" id="KW-0695">RNA-directed DNA polymerase</keyword>
<dbReference type="InterPro" id="IPR021109">
    <property type="entry name" value="Peptidase_aspartic_dom_sf"/>
</dbReference>
<dbReference type="GO" id="GO:0003964">
    <property type="term" value="F:RNA-directed DNA polymerase activity"/>
    <property type="evidence" value="ECO:0007669"/>
    <property type="project" value="UniProtKB-KW"/>
</dbReference>
<dbReference type="EMBL" id="BQNB010011752">
    <property type="protein sequence ID" value="GJS94707.1"/>
    <property type="molecule type" value="Genomic_DNA"/>
</dbReference>
<reference evidence="3" key="2">
    <citation type="submission" date="2022-01" db="EMBL/GenBank/DDBJ databases">
        <authorList>
            <person name="Yamashiro T."/>
            <person name="Shiraishi A."/>
            <person name="Satake H."/>
            <person name="Nakayama K."/>
        </authorList>
    </citation>
    <scope>NUCLEOTIDE SEQUENCE</scope>
</reference>
<evidence type="ECO:0000256" key="1">
    <source>
        <dbReference type="SAM" id="MobiDB-lite"/>
    </source>
</evidence>
<organism evidence="3 4">
    <name type="scientific">Tanacetum coccineum</name>
    <dbReference type="NCBI Taxonomy" id="301880"/>
    <lineage>
        <taxon>Eukaryota</taxon>
        <taxon>Viridiplantae</taxon>
        <taxon>Streptophyta</taxon>
        <taxon>Embryophyta</taxon>
        <taxon>Tracheophyta</taxon>
        <taxon>Spermatophyta</taxon>
        <taxon>Magnoliopsida</taxon>
        <taxon>eudicotyledons</taxon>
        <taxon>Gunneridae</taxon>
        <taxon>Pentapetalae</taxon>
        <taxon>asterids</taxon>
        <taxon>campanulids</taxon>
        <taxon>Asterales</taxon>
        <taxon>Asteraceae</taxon>
        <taxon>Asteroideae</taxon>
        <taxon>Anthemideae</taxon>
        <taxon>Anthemidinae</taxon>
        <taxon>Tanacetum</taxon>
    </lineage>
</organism>
<feature type="compositionally biased region" description="Acidic residues" evidence="1">
    <location>
        <begin position="148"/>
        <end position="157"/>
    </location>
</feature>
<feature type="region of interest" description="Disordered" evidence="1">
    <location>
        <begin position="1"/>
        <end position="22"/>
    </location>
</feature>
<dbReference type="Gene3D" id="2.40.70.10">
    <property type="entry name" value="Acid Proteases"/>
    <property type="match status" value="1"/>
</dbReference>
<feature type="region of interest" description="Disordered" evidence="1">
    <location>
        <begin position="195"/>
        <end position="238"/>
    </location>
</feature>
<dbReference type="Proteomes" id="UP001151760">
    <property type="component" value="Unassembled WGS sequence"/>
</dbReference>
<dbReference type="CDD" id="cd00303">
    <property type="entry name" value="retropepsin_like"/>
    <property type="match status" value="1"/>
</dbReference>
<evidence type="ECO:0000259" key="2">
    <source>
        <dbReference type="Pfam" id="PF17919"/>
    </source>
</evidence>
<evidence type="ECO:0000313" key="4">
    <source>
        <dbReference type="Proteomes" id="UP001151760"/>
    </source>
</evidence>
<name>A0ABQ5A0V3_9ASTR</name>
<accession>A0ABQ5A0V3</accession>
<feature type="domain" description="Reverse transcriptase/retrotransposon-derived protein RNase H-like" evidence="2">
    <location>
        <begin position="850"/>
        <end position="931"/>
    </location>
</feature>
<dbReference type="InterPro" id="IPR041577">
    <property type="entry name" value="RT_RNaseH_2"/>
</dbReference>
<feature type="region of interest" description="Disordered" evidence="1">
    <location>
        <begin position="72"/>
        <end position="182"/>
    </location>
</feature>
<comment type="caution">
    <text evidence="3">The sequence shown here is derived from an EMBL/GenBank/DDBJ whole genome shotgun (WGS) entry which is preliminary data.</text>
</comment>
<dbReference type="InterPro" id="IPR043502">
    <property type="entry name" value="DNA/RNA_pol_sf"/>
</dbReference>
<reference evidence="3" key="1">
    <citation type="journal article" date="2022" name="Int. J. Mol. Sci.">
        <title>Draft Genome of Tanacetum Coccineum: Genomic Comparison of Closely Related Tanacetum-Family Plants.</title>
        <authorList>
            <person name="Yamashiro T."/>
            <person name="Shiraishi A."/>
            <person name="Nakayama K."/>
            <person name="Satake H."/>
        </authorList>
    </citation>
    <scope>NUCLEOTIDE SEQUENCE</scope>
</reference>
<keyword evidence="3" id="KW-0548">Nucleotidyltransferase</keyword>
<evidence type="ECO:0000313" key="3">
    <source>
        <dbReference type="EMBL" id="GJS94707.1"/>
    </source>
</evidence>
<dbReference type="SUPFAM" id="SSF56672">
    <property type="entry name" value="DNA/RNA polymerases"/>
    <property type="match status" value="2"/>
</dbReference>
<feature type="compositionally biased region" description="Low complexity" evidence="1">
    <location>
        <begin position="204"/>
        <end position="222"/>
    </location>
</feature>
<gene>
    <name evidence="3" type="ORF">Tco_0801675</name>
</gene>
<dbReference type="Gene3D" id="3.30.70.270">
    <property type="match status" value="1"/>
</dbReference>
<proteinExistence type="predicted"/>
<keyword evidence="3" id="KW-0808">Transferase</keyword>
<dbReference type="PANTHER" id="PTHR15503:SF45">
    <property type="entry name" value="RNA-DIRECTED DNA POLYMERASE HOMOLOG"/>
    <property type="match status" value="1"/>
</dbReference>
<dbReference type="Pfam" id="PF08284">
    <property type="entry name" value="RVP_2"/>
    <property type="match status" value="1"/>
</dbReference>